<dbReference type="EMBL" id="VSRR010075441">
    <property type="protein sequence ID" value="MPC87743.1"/>
    <property type="molecule type" value="Genomic_DNA"/>
</dbReference>
<evidence type="ECO:0000256" key="1">
    <source>
        <dbReference type="SAM" id="MobiDB-lite"/>
    </source>
</evidence>
<evidence type="ECO:0000313" key="2">
    <source>
        <dbReference type="EMBL" id="MPC87743.1"/>
    </source>
</evidence>
<proteinExistence type="predicted"/>
<dbReference type="Proteomes" id="UP000324222">
    <property type="component" value="Unassembled WGS sequence"/>
</dbReference>
<gene>
    <name evidence="2" type="ORF">E2C01_082617</name>
</gene>
<protein>
    <submittedName>
        <fullName evidence="2">Uncharacterized protein</fullName>
    </submittedName>
</protein>
<feature type="region of interest" description="Disordered" evidence="1">
    <location>
        <begin position="1"/>
        <end position="22"/>
    </location>
</feature>
<evidence type="ECO:0000313" key="3">
    <source>
        <dbReference type="Proteomes" id="UP000324222"/>
    </source>
</evidence>
<name>A0A5B7IZR9_PORTR</name>
<dbReference type="AlphaFoldDB" id="A0A5B7IZR9"/>
<comment type="caution">
    <text evidence="2">The sequence shown here is derived from an EMBL/GenBank/DDBJ whole genome shotgun (WGS) entry which is preliminary data.</text>
</comment>
<keyword evidence="3" id="KW-1185">Reference proteome</keyword>
<accession>A0A5B7IZR9</accession>
<organism evidence="2 3">
    <name type="scientific">Portunus trituberculatus</name>
    <name type="common">Swimming crab</name>
    <name type="synonym">Neptunus trituberculatus</name>
    <dbReference type="NCBI Taxonomy" id="210409"/>
    <lineage>
        <taxon>Eukaryota</taxon>
        <taxon>Metazoa</taxon>
        <taxon>Ecdysozoa</taxon>
        <taxon>Arthropoda</taxon>
        <taxon>Crustacea</taxon>
        <taxon>Multicrustacea</taxon>
        <taxon>Malacostraca</taxon>
        <taxon>Eumalacostraca</taxon>
        <taxon>Eucarida</taxon>
        <taxon>Decapoda</taxon>
        <taxon>Pleocyemata</taxon>
        <taxon>Brachyura</taxon>
        <taxon>Eubrachyura</taxon>
        <taxon>Portunoidea</taxon>
        <taxon>Portunidae</taxon>
        <taxon>Portuninae</taxon>
        <taxon>Portunus</taxon>
    </lineage>
</organism>
<reference evidence="2 3" key="1">
    <citation type="submission" date="2019-05" db="EMBL/GenBank/DDBJ databases">
        <title>Another draft genome of Portunus trituberculatus and its Hox gene families provides insights of decapod evolution.</title>
        <authorList>
            <person name="Jeong J.-H."/>
            <person name="Song I."/>
            <person name="Kim S."/>
            <person name="Choi T."/>
            <person name="Kim D."/>
            <person name="Ryu S."/>
            <person name="Kim W."/>
        </authorList>
    </citation>
    <scope>NUCLEOTIDE SEQUENCE [LARGE SCALE GENOMIC DNA]</scope>
    <source>
        <tissue evidence="2">Muscle</tissue>
    </source>
</reference>
<sequence>MVSADLPTPPSPTTTNLKVGSLSDGGLDMKNLPHSVAIWCVRLEGDSVQPREEVRQVRQVRQVTCAVWSGNPLVGTPLALALVHLKGLLLCSHCLECLCHTHNERQTNINKTATIH</sequence>